<dbReference type="GO" id="GO:0016747">
    <property type="term" value="F:acyltransferase activity, transferring groups other than amino-acyl groups"/>
    <property type="evidence" value="ECO:0007669"/>
    <property type="project" value="InterPro"/>
</dbReference>
<proteinExistence type="predicted"/>
<sequence length="146" mass="16410">MRIEILSECDSSTTEKVHEAFDRLLPQLSSSAQPLSREEIQKLLAQECLHLVCALDEDDRILGMLSLVVFDIPTGRRAWVEDVVTDQAARGQGVGQSLVNAAVEHARELGAKTVDLTSRPTREAANRLYRRVGFLQRETNVYRKSF</sequence>
<dbReference type="PANTHER" id="PTHR43877">
    <property type="entry name" value="AMINOALKYLPHOSPHONATE N-ACETYLTRANSFERASE-RELATED-RELATED"/>
    <property type="match status" value="1"/>
</dbReference>
<dbReference type="EMBL" id="CACRSM010000002">
    <property type="protein sequence ID" value="VYS89012.1"/>
    <property type="molecule type" value="Genomic_DNA"/>
</dbReference>
<reference evidence="4" key="1">
    <citation type="submission" date="2019-11" db="EMBL/GenBank/DDBJ databases">
        <authorList>
            <person name="Feng L."/>
        </authorList>
    </citation>
    <scope>NUCLEOTIDE SEQUENCE</scope>
    <source>
        <strain evidence="4">AodontolyticusLFYP35</strain>
    </source>
</reference>
<evidence type="ECO:0000313" key="4">
    <source>
        <dbReference type="EMBL" id="VYS89012.1"/>
    </source>
</evidence>
<accession>A0A6N2S751</accession>
<protein>
    <submittedName>
        <fullName evidence="4">Putative acetyltransferase</fullName>
    </submittedName>
</protein>
<dbReference type="InterPro" id="IPR000182">
    <property type="entry name" value="GNAT_dom"/>
</dbReference>
<dbReference type="Gene3D" id="3.40.630.30">
    <property type="match status" value="1"/>
</dbReference>
<dbReference type="PROSITE" id="PS51186">
    <property type="entry name" value="GNAT"/>
    <property type="match status" value="1"/>
</dbReference>
<evidence type="ECO:0000256" key="2">
    <source>
        <dbReference type="ARBA" id="ARBA00023315"/>
    </source>
</evidence>
<dbReference type="AlphaFoldDB" id="A0A6N2S751"/>
<name>A0A6N2S751_9ACTO</name>
<dbReference type="Pfam" id="PF00583">
    <property type="entry name" value="Acetyltransf_1"/>
    <property type="match status" value="1"/>
</dbReference>
<gene>
    <name evidence="4" type="ORF">AOLFYP35_00718</name>
</gene>
<dbReference type="InterPro" id="IPR050832">
    <property type="entry name" value="Bact_Acetyltransf"/>
</dbReference>
<evidence type="ECO:0000259" key="3">
    <source>
        <dbReference type="PROSITE" id="PS51186"/>
    </source>
</evidence>
<feature type="domain" description="N-acetyltransferase" evidence="3">
    <location>
        <begin position="1"/>
        <end position="146"/>
    </location>
</feature>
<dbReference type="SUPFAM" id="SSF55729">
    <property type="entry name" value="Acyl-CoA N-acyltransferases (Nat)"/>
    <property type="match status" value="1"/>
</dbReference>
<organism evidence="4">
    <name type="scientific">Schaalia odontolytica</name>
    <dbReference type="NCBI Taxonomy" id="1660"/>
    <lineage>
        <taxon>Bacteria</taxon>
        <taxon>Bacillati</taxon>
        <taxon>Actinomycetota</taxon>
        <taxon>Actinomycetes</taxon>
        <taxon>Actinomycetales</taxon>
        <taxon>Actinomycetaceae</taxon>
        <taxon>Schaalia</taxon>
    </lineage>
</organism>
<dbReference type="InterPro" id="IPR016181">
    <property type="entry name" value="Acyl_CoA_acyltransferase"/>
</dbReference>
<keyword evidence="2" id="KW-0012">Acyltransferase</keyword>
<keyword evidence="1 4" id="KW-0808">Transferase</keyword>
<evidence type="ECO:0000256" key="1">
    <source>
        <dbReference type="ARBA" id="ARBA00022679"/>
    </source>
</evidence>
<dbReference type="CDD" id="cd04301">
    <property type="entry name" value="NAT_SF"/>
    <property type="match status" value="1"/>
</dbReference>